<gene>
    <name evidence="1" type="ORF">MHI_LOCUS871565</name>
</gene>
<proteinExistence type="predicted"/>
<sequence length="83" mass="9678">MLELIERKASGISWPSCRGRNLESLGKDPRRVFFLRRDRACPREKRWRRENGGLLCSLGQLGCSESYTPDTLGTWKFHRVSRP</sequence>
<evidence type="ECO:0000313" key="2">
    <source>
        <dbReference type="Proteomes" id="UP000752696"/>
    </source>
</evidence>
<dbReference type="AlphaFoldDB" id="A0A6V7HIP1"/>
<accession>A0A6V7HIP1</accession>
<feature type="non-terminal residue" evidence="1">
    <location>
        <position position="83"/>
    </location>
</feature>
<dbReference type="EMBL" id="CAJDYZ010011526">
    <property type="protein sequence ID" value="CAD1479622.1"/>
    <property type="molecule type" value="Genomic_DNA"/>
</dbReference>
<reference evidence="1" key="1">
    <citation type="submission" date="2020-07" db="EMBL/GenBank/DDBJ databases">
        <authorList>
            <person name="Nazaruddin N."/>
        </authorList>
    </citation>
    <scope>NUCLEOTIDE SEQUENCE</scope>
</reference>
<protein>
    <submittedName>
        <fullName evidence="1">Uncharacterized protein</fullName>
    </submittedName>
</protein>
<dbReference type="Proteomes" id="UP000752696">
    <property type="component" value="Unassembled WGS sequence"/>
</dbReference>
<evidence type="ECO:0000313" key="1">
    <source>
        <dbReference type="EMBL" id="CAD1479622.1"/>
    </source>
</evidence>
<keyword evidence="2" id="KW-1185">Reference proteome</keyword>
<organism evidence="1 2">
    <name type="scientific">Heterotrigona itama</name>
    <dbReference type="NCBI Taxonomy" id="395501"/>
    <lineage>
        <taxon>Eukaryota</taxon>
        <taxon>Metazoa</taxon>
        <taxon>Ecdysozoa</taxon>
        <taxon>Arthropoda</taxon>
        <taxon>Hexapoda</taxon>
        <taxon>Insecta</taxon>
        <taxon>Pterygota</taxon>
        <taxon>Neoptera</taxon>
        <taxon>Endopterygota</taxon>
        <taxon>Hymenoptera</taxon>
        <taxon>Apocrita</taxon>
        <taxon>Aculeata</taxon>
        <taxon>Apoidea</taxon>
        <taxon>Anthophila</taxon>
        <taxon>Apidae</taxon>
        <taxon>Heterotrigona</taxon>
    </lineage>
</organism>
<comment type="caution">
    <text evidence="1">The sequence shown here is derived from an EMBL/GenBank/DDBJ whole genome shotgun (WGS) entry which is preliminary data.</text>
</comment>
<name>A0A6V7HIP1_9HYME</name>
<dbReference type="OrthoDB" id="9976756at2759"/>